<evidence type="ECO:0000313" key="8">
    <source>
        <dbReference type="EMBL" id="KAK5170475.1"/>
    </source>
</evidence>
<feature type="region of interest" description="Disordered" evidence="5">
    <location>
        <begin position="1"/>
        <end position="43"/>
    </location>
</feature>
<evidence type="ECO:0000256" key="3">
    <source>
        <dbReference type="ARBA" id="ARBA00022989"/>
    </source>
</evidence>
<dbReference type="Gene3D" id="1.20.1720.10">
    <property type="entry name" value="Multidrug resistance protein D"/>
    <property type="match status" value="1"/>
</dbReference>
<feature type="transmembrane region" description="Helical" evidence="6">
    <location>
        <begin position="181"/>
        <end position="200"/>
    </location>
</feature>
<feature type="transmembrane region" description="Helical" evidence="6">
    <location>
        <begin position="358"/>
        <end position="377"/>
    </location>
</feature>
<dbReference type="FunFam" id="1.20.1720.10:FF:000012">
    <property type="entry name" value="MFS toxin efflux pump (AflT)"/>
    <property type="match status" value="1"/>
</dbReference>
<dbReference type="InterPro" id="IPR011701">
    <property type="entry name" value="MFS"/>
</dbReference>
<dbReference type="InterPro" id="IPR020846">
    <property type="entry name" value="MFS_dom"/>
</dbReference>
<feature type="transmembrane region" description="Helical" evidence="6">
    <location>
        <begin position="94"/>
        <end position="116"/>
    </location>
</feature>
<feature type="transmembrane region" description="Helical" evidence="6">
    <location>
        <begin position="123"/>
        <end position="143"/>
    </location>
</feature>
<keyword evidence="3 6" id="KW-1133">Transmembrane helix</keyword>
<dbReference type="InterPro" id="IPR036259">
    <property type="entry name" value="MFS_trans_sf"/>
</dbReference>
<evidence type="ECO:0000256" key="5">
    <source>
        <dbReference type="SAM" id="MobiDB-lite"/>
    </source>
</evidence>
<evidence type="ECO:0000259" key="7">
    <source>
        <dbReference type="PROSITE" id="PS50850"/>
    </source>
</evidence>
<evidence type="ECO:0000313" key="9">
    <source>
        <dbReference type="Proteomes" id="UP001337655"/>
    </source>
</evidence>
<feature type="transmembrane region" description="Helical" evidence="6">
    <location>
        <begin position="452"/>
        <end position="472"/>
    </location>
</feature>
<dbReference type="CDD" id="cd17502">
    <property type="entry name" value="MFS_Azr1_MDR_like"/>
    <property type="match status" value="1"/>
</dbReference>
<dbReference type="Proteomes" id="UP001337655">
    <property type="component" value="Unassembled WGS sequence"/>
</dbReference>
<feature type="region of interest" description="Disordered" evidence="5">
    <location>
        <begin position="548"/>
        <end position="571"/>
    </location>
</feature>
<evidence type="ECO:0000256" key="6">
    <source>
        <dbReference type="SAM" id="Phobius"/>
    </source>
</evidence>
<feature type="compositionally biased region" description="Low complexity" evidence="5">
    <location>
        <begin position="14"/>
        <end position="33"/>
    </location>
</feature>
<evidence type="ECO:0000256" key="1">
    <source>
        <dbReference type="ARBA" id="ARBA00004141"/>
    </source>
</evidence>
<dbReference type="GeneID" id="89926407"/>
<dbReference type="GO" id="GO:0022857">
    <property type="term" value="F:transmembrane transporter activity"/>
    <property type="evidence" value="ECO:0007669"/>
    <property type="project" value="InterPro"/>
</dbReference>
<feature type="transmembrane region" description="Helical" evidence="6">
    <location>
        <begin position="253"/>
        <end position="272"/>
    </location>
</feature>
<reference evidence="8 9" key="1">
    <citation type="submission" date="2023-08" db="EMBL/GenBank/DDBJ databases">
        <title>Black Yeasts Isolated from many extreme environments.</title>
        <authorList>
            <person name="Coleine C."/>
            <person name="Stajich J.E."/>
            <person name="Selbmann L."/>
        </authorList>
    </citation>
    <scope>NUCLEOTIDE SEQUENCE [LARGE SCALE GENOMIC DNA]</scope>
    <source>
        <strain evidence="8 9">CCFEE 5935</strain>
    </source>
</reference>
<feature type="transmembrane region" description="Helical" evidence="6">
    <location>
        <begin position="384"/>
        <end position="403"/>
    </location>
</feature>
<dbReference type="EMBL" id="JAVRRT010000007">
    <property type="protein sequence ID" value="KAK5170475.1"/>
    <property type="molecule type" value="Genomic_DNA"/>
</dbReference>
<dbReference type="Pfam" id="PF07690">
    <property type="entry name" value="MFS_1"/>
    <property type="match status" value="1"/>
</dbReference>
<dbReference type="SUPFAM" id="SSF103473">
    <property type="entry name" value="MFS general substrate transporter"/>
    <property type="match status" value="1"/>
</dbReference>
<evidence type="ECO:0000256" key="4">
    <source>
        <dbReference type="ARBA" id="ARBA00023136"/>
    </source>
</evidence>
<keyword evidence="9" id="KW-1185">Reference proteome</keyword>
<dbReference type="PANTHER" id="PTHR23501">
    <property type="entry name" value="MAJOR FACILITATOR SUPERFAMILY"/>
    <property type="match status" value="1"/>
</dbReference>
<feature type="transmembrane region" description="Helical" evidence="6">
    <location>
        <begin position="149"/>
        <end position="174"/>
    </location>
</feature>
<dbReference type="Gene3D" id="1.20.1250.20">
    <property type="entry name" value="MFS general substrate transporter like domains"/>
    <property type="match status" value="1"/>
</dbReference>
<accession>A0AAV9PF77</accession>
<keyword evidence="4 6" id="KW-0472">Membrane</keyword>
<feature type="domain" description="Major facilitator superfamily (MFS) profile" evidence="7">
    <location>
        <begin position="59"/>
        <end position="509"/>
    </location>
</feature>
<dbReference type="GO" id="GO:0005886">
    <property type="term" value="C:plasma membrane"/>
    <property type="evidence" value="ECO:0007669"/>
    <property type="project" value="TreeGrafter"/>
</dbReference>
<feature type="transmembrane region" description="Helical" evidence="6">
    <location>
        <begin position="55"/>
        <end position="82"/>
    </location>
</feature>
<organism evidence="8 9">
    <name type="scientific">Saxophila tyrrhenica</name>
    <dbReference type="NCBI Taxonomy" id="1690608"/>
    <lineage>
        <taxon>Eukaryota</taxon>
        <taxon>Fungi</taxon>
        <taxon>Dikarya</taxon>
        <taxon>Ascomycota</taxon>
        <taxon>Pezizomycotina</taxon>
        <taxon>Dothideomycetes</taxon>
        <taxon>Dothideomycetidae</taxon>
        <taxon>Mycosphaerellales</taxon>
        <taxon>Extremaceae</taxon>
        <taxon>Saxophila</taxon>
    </lineage>
</organism>
<proteinExistence type="predicted"/>
<gene>
    <name evidence="8" type="ORF">LTR77_005063</name>
</gene>
<dbReference type="PROSITE" id="PS50850">
    <property type="entry name" value="MFS"/>
    <property type="match status" value="1"/>
</dbReference>
<sequence>MTSSTGLKDDQRTQSEVSDTSTTSTSEQPTQQQNASEKLANKQTKTATAETDSKYAAVVIVASLLVVFLVSLDRSIIATAIPRITDEFDSLNDIGWYGSAFLLTASCFQLLIGRIYTFYPAKYVFMVCITLFEVGSAICGAAPNSKAFILGRAVAGLGLAGIQNGGIAIVIPLVPLPKRPVFQGFFGAVLGLGQVVGPLIGGALTSDVSWRWCFYINLPVGGLAIVVLLFVLRPAPAPRPGLAVKEQLKQLDLLGELFLFPSIVCLLLALQWGGSTYSWSNGRVIALLFVFAVCLIGFVLVQICMQKTATIPKRVVKNRSIVAAMFMAFGNGASFTTVLYYVPVWFQAIKNNSAKTSGVHLIPMVLSVTLASIFAGIMTKKIGYYTPFAIAGALLSSIGTGLISTWTVDTGMPRWIGYQVVFGLGVGMVLQQPNLTAQTVLEGKDVQIGVSLVMLHQLLGGAVFVSVAQAVLDSSLIHGLQKAVKGGITPAMVVGTGATELRNIVPKTDLPSVLVAYNHAIRNVFVVCICLTCLSFVGAATLEWRSVKGKQGPTTKKPDEEEGTGEKSGAS</sequence>
<dbReference type="FunFam" id="1.20.1250.20:FF:000196">
    <property type="entry name" value="MFS toxin efflux pump (AflT)"/>
    <property type="match status" value="1"/>
</dbReference>
<feature type="transmembrane region" description="Helical" evidence="6">
    <location>
        <begin position="415"/>
        <end position="431"/>
    </location>
</feature>
<keyword evidence="2 6" id="KW-0812">Transmembrane</keyword>
<feature type="transmembrane region" description="Helical" evidence="6">
    <location>
        <begin position="284"/>
        <end position="301"/>
    </location>
</feature>
<dbReference type="PANTHER" id="PTHR23501:SF201">
    <property type="entry name" value="MFS AFLATOXIN EFFLUX PUMP"/>
    <property type="match status" value="1"/>
</dbReference>
<name>A0AAV9PF77_9PEZI</name>
<feature type="transmembrane region" description="Helical" evidence="6">
    <location>
        <begin position="520"/>
        <end position="542"/>
    </location>
</feature>
<protein>
    <recommendedName>
        <fullName evidence="7">Major facilitator superfamily (MFS) profile domain-containing protein</fullName>
    </recommendedName>
</protein>
<dbReference type="RefSeq" id="XP_064659673.1">
    <property type="nucleotide sequence ID" value="XM_064802312.1"/>
</dbReference>
<comment type="subcellular location">
    <subcellularLocation>
        <location evidence="1">Membrane</location>
        <topology evidence="1">Multi-pass membrane protein</topology>
    </subcellularLocation>
</comment>
<feature type="transmembrane region" description="Helical" evidence="6">
    <location>
        <begin position="212"/>
        <end position="232"/>
    </location>
</feature>
<dbReference type="AlphaFoldDB" id="A0AAV9PF77"/>
<evidence type="ECO:0000256" key="2">
    <source>
        <dbReference type="ARBA" id="ARBA00022692"/>
    </source>
</evidence>
<feature type="transmembrane region" description="Helical" evidence="6">
    <location>
        <begin position="321"/>
        <end position="346"/>
    </location>
</feature>
<comment type="caution">
    <text evidence="8">The sequence shown here is derived from an EMBL/GenBank/DDBJ whole genome shotgun (WGS) entry which is preliminary data.</text>
</comment>